<evidence type="ECO:0000259" key="13">
    <source>
        <dbReference type="PROSITE" id="PS50089"/>
    </source>
</evidence>
<dbReference type="InterPro" id="IPR049730">
    <property type="entry name" value="SNF2/RAD54-like_C"/>
</dbReference>
<dbReference type="InterPro" id="IPR013083">
    <property type="entry name" value="Znf_RING/FYVE/PHD"/>
</dbReference>
<dbReference type="InterPro" id="IPR050628">
    <property type="entry name" value="SNF2_RAD54_helicase_TF"/>
</dbReference>
<dbReference type="GO" id="GO:0003676">
    <property type="term" value="F:nucleic acid binding"/>
    <property type="evidence" value="ECO:0007669"/>
    <property type="project" value="InterPro"/>
</dbReference>
<dbReference type="OrthoDB" id="448448at2759"/>
<feature type="compositionally biased region" description="Polar residues" evidence="12">
    <location>
        <begin position="10"/>
        <end position="27"/>
    </location>
</feature>
<reference evidence="16 17" key="1">
    <citation type="submission" date="2017-06" db="EMBL/GenBank/DDBJ databases">
        <title>Global population genomics of the pathogenic fungus Cryptococcus neoformans var. grubii.</title>
        <authorList>
            <person name="Cuomo C."/>
            <person name="Litvintseva A."/>
            <person name="Chen Y."/>
            <person name="Young S."/>
            <person name="Zeng Q."/>
            <person name="Chapman S."/>
            <person name="Gujja S."/>
            <person name="Saif S."/>
            <person name="Birren B."/>
        </authorList>
    </citation>
    <scope>NUCLEOTIDE SEQUENCE [LARGE SCALE GENOMIC DNA]</scope>
    <source>
        <strain evidence="16 17">Tu259-1</strain>
    </source>
</reference>
<keyword evidence="7" id="KW-0347">Helicase</keyword>
<dbReference type="PROSITE" id="PS00518">
    <property type="entry name" value="ZF_RING_1"/>
    <property type="match status" value="1"/>
</dbReference>
<proteinExistence type="inferred from homology"/>
<organism evidence="16 17">
    <name type="scientific">Cryptococcus neoformans Tu259-1</name>
    <dbReference type="NCBI Taxonomy" id="1230072"/>
    <lineage>
        <taxon>Eukaryota</taxon>
        <taxon>Fungi</taxon>
        <taxon>Dikarya</taxon>
        <taxon>Basidiomycota</taxon>
        <taxon>Agaricomycotina</taxon>
        <taxon>Tremellomycetes</taxon>
        <taxon>Tremellales</taxon>
        <taxon>Cryptococcaceae</taxon>
        <taxon>Cryptococcus</taxon>
        <taxon>Cryptococcus neoformans species complex</taxon>
    </lineage>
</organism>
<evidence type="ECO:0000313" key="16">
    <source>
        <dbReference type="EMBL" id="OXG23958.1"/>
    </source>
</evidence>
<dbReference type="GO" id="GO:0006281">
    <property type="term" value="P:DNA repair"/>
    <property type="evidence" value="ECO:0007669"/>
    <property type="project" value="TreeGrafter"/>
</dbReference>
<dbReference type="GO" id="GO:0005524">
    <property type="term" value="F:ATP binding"/>
    <property type="evidence" value="ECO:0007669"/>
    <property type="project" value="UniProtKB-KW"/>
</dbReference>
<dbReference type="InterPro" id="IPR017907">
    <property type="entry name" value="Znf_RING_CS"/>
</dbReference>
<keyword evidence="8" id="KW-0862">Zinc</keyword>
<comment type="subcellular location">
    <subcellularLocation>
        <location evidence="1">Nucleus</location>
    </subcellularLocation>
</comment>
<protein>
    <submittedName>
        <fullName evidence="16">DNA repair protein Rad5</fullName>
    </submittedName>
</protein>
<dbReference type="PROSITE" id="PS51192">
    <property type="entry name" value="HELICASE_ATP_BIND_1"/>
    <property type="match status" value="1"/>
</dbReference>
<comment type="caution">
    <text evidence="16">The sequence shown here is derived from an EMBL/GenBank/DDBJ whole genome shotgun (WGS) entry which is preliminary data.</text>
</comment>
<evidence type="ECO:0000256" key="9">
    <source>
        <dbReference type="ARBA" id="ARBA00022840"/>
    </source>
</evidence>
<dbReference type="SMART" id="SM00184">
    <property type="entry name" value="RING"/>
    <property type="match status" value="1"/>
</dbReference>
<dbReference type="GO" id="GO:0008270">
    <property type="term" value="F:zinc ion binding"/>
    <property type="evidence" value="ECO:0007669"/>
    <property type="project" value="UniProtKB-KW"/>
</dbReference>
<feature type="region of interest" description="Disordered" evidence="12">
    <location>
        <begin position="1"/>
        <end position="38"/>
    </location>
</feature>
<evidence type="ECO:0000256" key="12">
    <source>
        <dbReference type="SAM" id="MobiDB-lite"/>
    </source>
</evidence>
<dbReference type="InterPro" id="IPR014905">
    <property type="entry name" value="HIRAN"/>
</dbReference>
<keyword evidence="10" id="KW-0539">Nucleus</keyword>
<dbReference type="SMART" id="SM00487">
    <property type="entry name" value="DEXDc"/>
    <property type="match status" value="1"/>
</dbReference>
<dbReference type="PANTHER" id="PTHR45626:SF17">
    <property type="entry name" value="HELICASE-LIKE TRANSCRIPTION FACTOR"/>
    <property type="match status" value="1"/>
</dbReference>
<evidence type="ECO:0000256" key="6">
    <source>
        <dbReference type="ARBA" id="ARBA00022801"/>
    </source>
</evidence>
<dbReference type="GO" id="GO:0016818">
    <property type="term" value="F:hydrolase activity, acting on acid anhydrides, in phosphorus-containing anhydrides"/>
    <property type="evidence" value="ECO:0007669"/>
    <property type="project" value="InterPro"/>
</dbReference>
<dbReference type="Gene3D" id="3.30.40.10">
    <property type="entry name" value="Zinc/RING finger domain, C3HC4 (zinc finger)"/>
    <property type="match status" value="1"/>
</dbReference>
<dbReference type="InterPro" id="IPR027417">
    <property type="entry name" value="P-loop_NTPase"/>
</dbReference>
<dbReference type="PROSITE" id="PS51194">
    <property type="entry name" value="HELICASE_CTER"/>
    <property type="match status" value="1"/>
</dbReference>
<dbReference type="InterPro" id="IPR001650">
    <property type="entry name" value="Helicase_C-like"/>
</dbReference>
<dbReference type="Pfam" id="PF00271">
    <property type="entry name" value="Helicase_C"/>
    <property type="match status" value="1"/>
</dbReference>
<name>A0A854QEE0_CRYNE</name>
<dbReference type="InterPro" id="IPR014001">
    <property type="entry name" value="Helicase_ATP-bd"/>
</dbReference>
<dbReference type="Proteomes" id="UP000199727">
    <property type="component" value="Unassembled WGS sequence"/>
</dbReference>
<evidence type="ECO:0000259" key="15">
    <source>
        <dbReference type="PROSITE" id="PS51194"/>
    </source>
</evidence>
<dbReference type="InterPro" id="IPR038718">
    <property type="entry name" value="SNF2-like_sf"/>
</dbReference>
<evidence type="ECO:0000256" key="10">
    <source>
        <dbReference type="ARBA" id="ARBA00023242"/>
    </source>
</evidence>
<evidence type="ECO:0000256" key="2">
    <source>
        <dbReference type="ARBA" id="ARBA00007025"/>
    </source>
</evidence>
<dbReference type="Pfam" id="PF00176">
    <property type="entry name" value="SNF2-rel_dom"/>
    <property type="match status" value="1"/>
</dbReference>
<dbReference type="SUPFAM" id="SSF52540">
    <property type="entry name" value="P-loop containing nucleoside triphosphate hydrolases"/>
    <property type="match status" value="2"/>
</dbReference>
<evidence type="ECO:0000256" key="8">
    <source>
        <dbReference type="ARBA" id="ARBA00022833"/>
    </source>
</evidence>
<dbReference type="GO" id="GO:0004386">
    <property type="term" value="F:helicase activity"/>
    <property type="evidence" value="ECO:0007669"/>
    <property type="project" value="UniProtKB-KW"/>
</dbReference>
<dbReference type="Gene3D" id="3.40.50.10810">
    <property type="entry name" value="Tandem AAA-ATPase domain"/>
    <property type="match status" value="1"/>
</dbReference>
<dbReference type="InterPro" id="IPR001841">
    <property type="entry name" value="Znf_RING"/>
</dbReference>
<feature type="domain" description="RING-type" evidence="13">
    <location>
        <begin position="648"/>
        <end position="689"/>
    </location>
</feature>
<dbReference type="CDD" id="cd18071">
    <property type="entry name" value="DEXHc_HLTF1_SMARC3"/>
    <property type="match status" value="1"/>
</dbReference>
<evidence type="ECO:0000256" key="3">
    <source>
        <dbReference type="ARBA" id="ARBA00022723"/>
    </source>
</evidence>
<evidence type="ECO:0000313" key="17">
    <source>
        <dbReference type="Proteomes" id="UP000199727"/>
    </source>
</evidence>
<gene>
    <name evidence="16" type="ORF">C361_02506</name>
</gene>
<dbReference type="Pfam" id="PF08797">
    <property type="entry name" value="HIRAN"/>
    <property type="match status" value="1"/>
</dbReference>
<evidence type="ECO:0000259" key="14">
    <source>
        <dbReference type="PROSITE" id="PS51192"/>
    </source>
</evidence>
<feature type="domain" description="Helicase ATP-binding" evidence="14">
    <location>
        <begin position="298"/>
        <end position="485"/>
    </location>
</feature>
<dbReference type="CDD" id="cd18793">
    <property type="entry name" value="SF2_C_SNF"/>
    <property type="match status" value="1"/>
</dbReference>
<dbReference type="Pfam" id="PF13639">
    <property type="entry name" value="zf-RING_2"/>
    <property type="match status" value="1"/>
</dbReference>
<evidence type="ECO:0000256" key="4">
    <source>
        <dbReference type="ARBA" id="ARBA00022741"/>
    </source>
</evidence>
<comment type="similarity">
    <text evidence="2">Belongs to the SNF2/RAD54 helicase family.</text>
</comment>
<feature type="domain" description="Helicase C-terminal" evidence="15">
    <location>
        <begin position="720"/>
        <end position="899"/>
    </location>
</feature>
<keyword evidence="5 11" id="KW-0863">Zinc-finger</keyword>
<sequence>MTHIDYFGGQPSTAQKRPRQTQPTSSQGEDDDPQSRTVEHDEHFATFRSDVVGVQYYRGLVGRGEYVLLRREPTNKWDSNAVQVVNAGGSQVGHIPRAVAANLAILMDRNQISVEGRMIGQNLDGAKHFKLALDVSIYVNHSMRESLEPALRWVNSGDRVNNHAPHTVYASQSQVRGTAGSGVGLPQPADNTMKELLEGLSKDNADLKQVDKVMDALTSDVDVSKLPLHPAPPGTADGRLLTNLLPHQSQALQWMITRENPQLPKDPSDPAVQFWVKQRGVGSKPDYWLNVATKTPQSEAPQLGRGGIIADGMGLGKTLTTISLVLTTKNDPVGDKVSKSTLIVCPLSVLSNWEKQIRDHVAPSQLTFYTYHGAAKGLTAKKLGGYDIVLTTYQTVAGEDAAVPHIGDAPLTKKSRPNTKKSGPLTTINWKRVVADEGHQLKNPKAKMTVAFANLSAERRWVCTGTPIVNSPNDLGSLLTCLHMCAPLSNPQYFRALLLRPLSRGDPTASKLLQAVVSQILLRRTKDSKGANGENVVELPDIEFFRVPVKLDDETRKVYEEVLEHSKTRFEETLRTGEGAANVLSMLTRMRQLCLSLELIPQSFLDEIRAPPASRNGASPTSIASLSNEETEALVKRLRQFVDDETECGICMDEVEFAKDPAITDCGHPFCLPCIERVITGQGLCPMDRHPIAHGSILRLPSDESVYLPSSQARPINSAKIDELVKYLRIFPRDDKTLVFSQFTSFLDCVGVRLQQEEIKFVRFDGRMPGKQRTEVIKTFQEPVKGDDDEETPKVMLISLKSGAVGLNLTAASNVVLVSCKTCEAKRCIDMGIIQCDPWWQSAIEAQAIDRAHRMGQKKVVRVFQLIAEDTIESRVLDIQKRKDAMVAKAFEKSSKEGQKTKKEARFEDIKELLGMK</sequence>
<dbReference type="GO" id="GO:0005634">
    <property type="term" value="C:nucleus"/>
    <property type="evidence" value="ECO:0007669"/>
    <property type="project" value="UniProtKB-SubCell"/>
</dbReference>
<dbReference type="Gene3D" id="3.30.70.2330">
    <property type="match status" value="1"/>
</dbReference>
<keyword evidence="4" id="KW-0547">Nucleotide-binding</keyword>
<evidence type="ECO:0000256" key="11">
    <source>
        <dbReference type="PROSITE-ProRule" id="PRU00175"/>
    </source>
</evidence>
<accession>A0A854QEE0</accession>
<evidence type="ECO:0000256" key="5">
    <source>
        <dbReference type="ARBA" id="ARBA00022771"/>
    </source>
</evidence>
<dbReference type="SUPFAM" id="SSF57850">
    <property type="entry name" value="RING/U-box"/>
    <property type="match status" value="1"/>
</dbReference>
<dbReference type="EMBL" id="AMKT01000034">
    <property type="protein sequence ID" value="OXG23958.1"/>
    <property type="molecule type" value="Genomic_DNA"/>
</dbReference>
<dbReference type="SMART" id="SM00490">
    <property type="entry name" value="HELICc"/>
    <property type="match status" value="1"/>
</dbReference>
<evidence type="ECO:0000256" key="1">
    <source>
        <dbReference type="ARBA" id="ARBA00004123"/>
    </source>
</evidence>
<dbReference type="SMART" id="SM00910">
    <property type="entry name" value="HIRAN"/>
    <property type="match status" value="1"/>
</dbReference>
<evidence type="ECO:0000256" key="7">
    <source>
        <dbReference type="ARBA" id="ARBA00022806"/>
    </source>
</evidence>
<dbReference type="Gene3D" id="3.40.50.300">
    <property type="entry name" value="P-loop containing nucleotide triphosphate hydrolases"/>
    <property type="match status" value="1"/>
</dbReference>
<keyword evidence="6" id="KW-0378">Hydrolase</keyword>
<dbReference type="PROSITE" id="PS50089">
    <property type="entry name" value="ZF_RING_2"/>
    <property type="match status" value="1"/>
</dbReference>
<keyword evidence="3" id="KW-0479">Metal-binding</keyword>
<keyword evidence="9" id="KW-0067">ATP-binding</keyword>
<dbReference type="GO" id="GO:0008094">
    <property type="term" value="F:ATP-dependent activity, acting on DNA"/>
    <property type="evidence" value="ECO:0007669"/>
    <property type="project" value="TreeGrafter"/>
</dbReference>
<dbReference type="InterPro" id="IPR000330">
    <property type="entry name" value="SNF2_N"/>
</dbReference>
<dbReference type="AlphaFoldDB" id="A0A854QEE0"/>
<dbReference type="PANTHER" id="PTHR45626">
    <property type="entry name" value="TRANSCRIPTION TERMINATION FACTOR 2-RELATED"/>
    <property type="match status" value="1"/>
</dbReference>